<evidence type="ECO:0000313" key="4">
    <source>
        <dbReference type="Proteomes" id="UP000681967"/>
    </source>
</evidence>
<organism evidence="2 4">
    <name type="scientific">Rotaria magnacalcarata</name>
    <dbReference type="NCBI Taxonomy" id="392030"/>
    <lineage>
        <taxon>Eukaryota</taxon>
        <taxon>Metazoa</taxon>
        <taxon>Spiralia</taxon>
        <taxon>Gnathifera</taxon>
        <taxon>Rotifera</taxon>
        <taxon>Eurotatoria</taxon>
        <taxon>Bdelloidea</taxon>
        <taxon>Philodinida</taxon>
        <taxon>Philodinidae</taxon>
        <taxon>Rotaria</taxon>
    </lineage>
</organism>
<dbReference type="EMBL" id="CAJOBH010099164">
    <property type="protein sequence ID" value="CAF4604279.1"/>
    <property type="molecule type" value="Genomic_DNA"/>
</dbReference>
<gene>
    <name evidence="2" type="ORF">BYL167_LOCUS40265</name>
    <name evidence="3" type="ORF">GIL414_LOCUS57062</name>
    <name evidence="1" type="ORF">SMN809_LOCUS38246</name>
</gene>
<comment type="caution">
    <text evidence="2">The sequence shown here is derived from an EMBL/GenBank/DDBJ whole genome shotgun (WGS) entry which is preliminary data.</text>
</comment>
<evidence type="ECO:0000313" key="2">
    <source>
        <dbReference type="EMBL" id="CAF4604279.1"/>
    </source>
</evidence>
<proteinExistence type="predicted"/>
<evidence type="ECO:0000313" key="1">
    <source>
        <dbReference type="EMBL" id="CAF4580353.1"/>
    </source>
</evidence>
<dbReference type="EMBL" id="CAJOBI010099338">
    <property type="protein sequence ID" value="CAF4580353.1"/>
    <property type="molecule type" value="Genomic_DNA"/>
</dbReference>
<name>A0A8S2Z621_9BILA</name>
<dbReference type="AlphaFoldDB" id="A0A8S2Z621"/>
<dbReference type="Proteomes" id="UP000676336">
    <property type="component" value="Unassembled WGS sequence"/>
</dbReference>
<sequence>PAVTDPAPCSCDLRINNCDPNCCCDPVRQ</sequence>
<feature type="non-terminal residue" evidence="2">
    <location>
        <position position="1"/>
    </location>
</feature>
<dbReference type="EMBL" id="CAJOBJ010206258">
    <property type="protein sequence ID" value="CAF4997790.1"/>
    <property type="molecule type" value="Genomic_DNA"/>
</dbReference>
<dbReference type="Proteomes" id="UP000681967">
    <property type="component" value="Unassembled WGS sequence"/>
</dbReference>
<reference evidence="2" key="1">
    <citation type="submission" date="2021-02" db="EMBL/GenBank/DDBJ databases">
        <authorList>
            <person name="Nowell W R."/>
        </authorList>
    </citation>
    <scope>NUCLEOTIDE SEQUENCE</scope>
</reference>
<protein>
    <submittedName>
        <fullName evidence="2">Uncharacterized protein</fullName>
    </submittedName>
</protein>
<evidence type="ECO:0000313" key="3">
    <source>
        <dbReference type="EMBL" id="CAF4997790.1"/>
    </source>
</evidence>
<dbReference type="Proteomes" id="UP000681720">
    <property type="component" value="Unassembled WGS sequence"/>
</dbReference>
<accession>A0A8S2Z621</accession>